<dbReference type="InterPro" id="IPR015422">
    <property type="entry name" value="PyrdxlP-dep_Trfase_small"/>
</dbReference>
<dbReference type="Gene3D" id="3.90.1150.10">
    <property type="entry name" value="Aspartate Aminotransferase, domain 1"/>
    <property type="match status" value="1"/>
</dbReference>
<dbReference type="RefSeq" id="WP_209700502.1">
    <property type="nucleotide sequence ID" value="NZ_JAGGLM010000001.1"/>
</dbReference>
<evidence type="ECO:0000256" key="9">
    <source>
        <dbReference type="HAMAP-Rule" id="MF_01023"/>
    </source>
</evidence>
<dbReference type="InterPro" id="IPR005861">
    <property type="entry name" value="HisP_aminotrans"/>
</dbReference>
<evidence type="ECO:0000313" key="11">
    <source>
        <dbReference type="EMBL" id="MBP2031546.1"/>
    </source>
</evidence>
<evidence type="ECO:0000256" key="6">
    <source>
        <dbReference type="ARBA" id="ARBA00022679"/>
    </source>
</evidence>
<evidence type="ECO:0000259" key="10">
    <source>
        <dbReference type="Pfam" id="PF00155"/>
    </source>
</evidence>
<keyword evidence="4 9" id="KW-0032">Aminotransferase</keyword>
<keyword evidence="5 9" id="KW-0028">Amino-acid biosynthesis</keyword>
<protein>
    <recommendedName>
        <fullName evidence="9">Histidinol-phosphate aminotransferase</fullName>
        <ecNumber evidence="9">2.6.1.9</ecNumber>
    </recommendedName>
    <alternativeName>
        <fullName evidence="9">Imidazole acetol-phosphate transaminase</fullName>
    </alternativeName>
</protein>
<evidence type="ECO:0000256" key="2">
    <source>
        <dbReference type="ARBA" id="ARBA00007970"/>
    </source>
</evidence>
<name>A0ABS4KND2_9CLOT</name>
<keyword evidence="7 9" id="KW-0663">Pyridoxal phosphate</keyword>
<keyword evidence="12" id="KW-1185">Reference proteome</keyword>
<dbReference type="HAMAP" id="MF_01023">
    <property type="entry name" value="HisC_aminotrans_2"/>
    <property type="match status" value="1"/>
</dbReference>
<dbReference type="CDD" id="cd00609">
    <property type="entry name" value="AAT_like"/>
    <property type="match status" value="1"/>
</dbReference>
<dbReference type="SUPFAM" id="SSF53383">
    <property type="entry name" value="PLP-dependent transferases"/>
    <property type="match status" value="1"/>
</dbReference>
<feature type="modified residue" description="N6-(pyridoxal phosphate)lysine" evidence="9">
    <location>
        <position position="214"/>
    </location>
</feature>
<accession>A0ABS4KND2</accession>
<reference evidence="11 12" key="1">
    <citation type="submission" date="2021-03" db="EMBL/GenBank/DDBJ databases">
        <title>Genomic Encyclopedia of Type Strains, Phase IV (KMG-IV): sequencing the most valuable type-strain genomes for metagenomic binning, comparative biology and taxonomic classification.</title>
        <authorList>
            <person name="Goeker M."/>
        </authorList>
    </citation>
    <scope>NUCLEOTIDE SEQUENCE [LARGE SCALE GENOMIC DNA]</scope>
    <source>
        <strain evidence="11 12">DSM 28783</strain>
    </source>
</reference>
<dbReference type="Proteomes" id="UP001519307">
    <property type="component" value="Unassembled WGS sequence"/>
</dbReference>
<organism evidence="11 12">
    <name type="scientific">Clostridium algifaecis</name>
    <dbReference type="NCBI Taxonomy" id="1472040"/>
    <lineage>
        <taxon>Bacteria</taxon>
        <taxon>Bacillati</taxon>
        <taxon>Bacillota</taxon>
        <taxon>Clostridia</taxon>
        <taxon>Eubacteriales</taxon>
        <taxon>Clostridiaceae</taxon>
        <taxon>Clostridium</taxon>
    </lineage>
</organism>
<evidence type="ECO:0000256" key="4">
    <source>
        <dbReference type="ARBA" id="ARBA00022576"/>
    </source>
</evidence>
<dbReference type="PANTHER" id="PTHR42885">
    <property type="entry name" value="HISTIDINOL-PHOSPHATE AMINOTRANSFERASE-RELATED"/>
    <property type="match status" value="1"/>
</dbReference>
<comment type="pathway">
    <text evidence="9">Amino-acid biosynthesis; L-histidine biosynthesis; L-histidine from 5-phospho-alpha-D-ribose 1-diphosphate: step 7/9.</text>
</comment>
<comment type="catalytic activity">
    <reaction evidence="9">
        <text>L-histidinol phosphate + 2-oxoglutarate = 3-(imidazol-4-yl)-2-oxopropyl phosphate + L-glutamate</text>
        <dbReference type="Rhea" id="RHEA:23744"/>
        <dbReference type="ChEBI" id="CHEBI:16810"/>
        <dbReference type="ChEBI" id="CHEBI:29985"/>
        <dbReference type="ChEBI" id="CHEBI:57766"/>
        <dbReference type="ChEBI" id="CHEBI:57980"/>
        <dbReference type="EC" id="2.6.1.9"/>
    </reaction>
</comment>
<evidence type="ECO:0000256" key="3">
    <source>
        <dbReference type="ARBA" id="ARBA00011738"/>
    </source>
</evidence>
<comment type="similarity">
    <text evidence="2 9">Belongs to the class-II pyridoxal-phosphate-dependent aminotransferase family. Histidinol-phosphate aminotransferase subfamily.</text>
</comment>
<dbReference type="InterPro" id="IPR004839">
    <property type="entry name" value="Aminotransferase_I/II_large"/>
</dbReference>
<keyword evidence="8 9" id="KW-0368">Histidine biosynthesis</keyword>
<evidence type="ECO:0000256" key="1">
    <source>
        <dbReference type="ARBA" id="ARBA00001933"/>
    </source>
</evidence>
<dbReference type="InterPro" id="IPR015424">
    <property type="entry name" value="PyrdxlP-dep_Trfase"/>
</dbReference>
<dbReference type="PANTHER" id="PTHR42885:SF2">
    <property type="entry name" value="HISTIDINOL-PHOSPHATE AMINOTRANSFERASE"/>
    <property type="match status" value="1"/>
</dbReference>
<dbReference type="NCBIfam" id="TIGR01141">
    <property type="entry name" value="hisC"/>
    <property type="match status" value="1"/>
</dbReference>
<comment type="caution">
    <text evidence="11">The sequence shown here is derived from an EMBL/GenBank/DDBJ whole genome shotgun (WGS) entry which is preliminary data.</text>
</comment>
<evidence type="ECO:0000256" key="8">
    <source>
        <dbReference type="ARBA" id="ARBA00023102"/>
    </source>
</evidence>
<comment type="cofactor">
    <cofactor evidence="1 9">
        <name>pyridoxal 5'-phosphate</name>
        <dbReference type="ChEBI" id="CHEBI:597326"/>
    </cofactor>
</comment>
<comment type="subunit">
    <text evidence="3 9">Homodimer.</text>
</comment>
<dbReference type="InterPro" id="IPR015421">
    <property type="entry name" value="PyrdxlP-dep_Trfase_major"/>
</dbReference>
<evidence type="ECO:0000256" key="5">
    <source>
        <dbReference type="ARBA" id="ARBA00022605"/>
    </source>
</evidence>
<gene>
    <name evidence="9" type="primary">hisC</name>
    <name evidence="11" type="ORF">J2Z42_000211</name>
</gene>
<dbReference type="Pfam" id="PF00155">
    <property type="entry name" value="Aminotran_1_2"/>
    <property type="match status" value="1"/>
</dbReference>
<dbReference type="GO" id="GO:0004400">
    <property type="term" value="F:histidinol-phosphate transaminase activity"/>
    <property type="evidence" value="ECO:0007669"/>
    <property type="project" value="UniProtKB-EC"/>
</dbReference>
<sequence>MNVKKLFRDDLKTFESYNAKRIDSRIKLHANESPFSVSDELLSEIKEEIVKCSFNRYPDAMSEDLCKKFAEYAGVDYKSVIAGNGSDELIQIIVSTFLDRNDKILLLNPEFSMYENYAAISSANIVKFDTDEEFTFDPQVIIDKVNSEGIKLFFISNPNNPTGKAYDRNTILKLVKNCNSIVVVDEAYGAFYGESVIKDIDDYENLIVLKTCSKIGGASIRLGFLTAGKVILDEIKKVKPPYNVSTTTEIIGKVLLSNKSEIEEKVKYIISERERVYGEFLKIPYIEKVYKSSANFILFKTKRAHEIYEKLLEDGVLVRDFGSGVLKDCLRITIGKEEENNYMLELLKKYNG</sequence>
<feature type="domain" description="Aminotransferase class I/classII large" evidence="10">
    <location>
        <begin position="26"/>
        <end position="345"/>
    </location>
</feature>
<evidence type="ECO:0000256" key="7">
    <source>
        <dbReference type="ARBA" id="ARBA00022898"/>
    </source>
</evidence>
<dbReference type="EMBL" id="JAGGLM010000001">
    <property type="protein sequence ID" value="MBP2031546.1"/>
    <property type="molecule type" value="Genomic_DNA"/>
</dbReference>
<dbReference type="Gene3D" id="3.40.640.10">
    <property type="entry name" value="Type I PLP-dependent aspartate aminotransferase-like (Major domain)"/>
    <property type="match status" value="1"/>
</dbReference>
<evidence type="ECO:0000313" key="12">
    <source>
        <dbReference type="Proteomes" id="UP001519307"/>
    </source>
</evidence>
<dbReference type="EC" id="2.6.1.9" evidence="9"/>
<keyword evidence="6 9" id="KW-0808">Transferase</keyword>
<proteinExistence type="inferred from homology"/>